<reference evidence="20 21" key="1">
    <citation type="submission" date="2022-10" db="EMBL/GenBank/DDBJ databases">
        <title>The complete genomes of actinobacterial strains from the NBC collection.</title>
        <authorList>
            <person name="Joergensen T.S."/>
            <person name="Alvarez Arevalo M."/>
            <person name="Sterndorff E.B."/>
            <person name="Faurdal D."/>
            <person name="Vuksanovic O."/>
            <person name="Mourched A.-S."/>
            <person name="Charusanti P."/>
            <person name="Shaw S."/>
            <person name="Blin K."/>
            <person name="Weber T."/>
        </authorList>
    </citation>
    <scope>NUCLEOTIDE SEQUENCE [LARGE SCALE GENOMIC DNA]</scope>
    <source>
        <strain evidence="20 21">NBC_01413</strain>
    </source>
</reference>
<dbReference type="InterPro" id="IPR009056">
    <property type="entry name" value="Cyt_c-like_dom"/>
</dbReference>
<keyword evidence="12 17" id="KW-0249">Electron transport</keyword>
<evidence type="ECO:0000256" key="14">
    <source>
        <dbReference type="ARBA" id="ARBA00023004"/>
    </source>
</evidence>
<evidence type="ECO:0000256" key="8">
    <source>
        <dbReference type="ARBA" id="ARBA00022692"/>
    </source>
</evidence>
<evidence type="ECO:0000256" key="16">
    <source>
        <dbReference type="ARBA" id="ARBA00029351"/>
    </source>
</evidence>
<keyword evidence="10" id="KW-0677">Repeat</keyword>
<dbReference type="PIRSF" id="PIRSF000007">
    <property type="entry name" value="Ubiq_cycred_cyc"/>
    <property type="match status" value="1"/>
</dbReference>
<feature type="region of interest" description="Disordered" evidence="18">
    <location>
        <begin position="1"/>
        <end position="29"/>
    </location>
</feature>
<feature type="compositionally biased region" description="Low complexity" evidence="18">
    <location>
        <begin position="1"/>
        <end position="23"/>
    </location>
</feature>
<keyword evidence="9 17" id="KW-0479">Metal-binding</keyword>
<dbReference type="InterPro" id="IPR009152">
    <property type="entry name" value="bc1_cytC-su"/>
</dbReference>
<keyword evidence="4 17" id="KW-0813">Transport</keyword>
<evidence type="ECO:0000256" key="9">
    <source>
        <dbReference type="ARBA" id="ARBA00022723"/>
    </source>
</evidence>
<evidence type="ECO:0000256" key="3">
    <source>
        <dbReference type="ARBA" id="ARBA00017819"/>
    </source>
</evidence>
<evidence type="ECO:0000256" key="17">
    <source>
        <dbReference type="PIRNR" id="PIRNR000007"/>
    </source>
</evidence>
<gene>
    <name evidence="20" type="ORF">OG308_13240</name>
</gene>
<evidence type="ECO:0000259" key="19">
    <source>
        <dbReference type="PROSITE" id="PS51007"/>
    </source>
</evidence>
<dbReference type="SUPFAM" id="SSF46626">
    <property type="entry name" value="Cytochrome c"/>
    <property type="match status" value="2"/>
</dbReference>
<comment type="catalytic activity">
    <reaction evidence="16 17">
        <text>a quinol + 2 Fe(III)-[cytochrome c](out) = a quinone + 2 Fe(II)-[cytochrome c](out) + 2 H(+)(out)</text>
        <dbReference type="Rhea" id="RHEA:11484"/>
        <dbReference type="Rhea" id="RHEA-COMP:10350"/>
        <dbReference type="Rhea" id="RHEA-COMP:14399"/>
        <dbReference type="ChEBI" id="CHEBI:15378"/>
        <dbReference type="ChEBI" id="CHEBI:24646"/>
        <dbReference type="ChEBI" id="CHEBI:29033"/>
        <dbReference type="ChEBI" id="CHEBI:29034"/>
        <dbReference type="ChEBI" id="CHEBI:132124"/>
        <dbReference type="EC" id="7.1.1.8"/>
    </reaction>
</comment>
<dbReference type="PANTHER" id="PTHR33751:SF13">
    <property type="entry name" value="CYTOCHROME BC1 COMPLEX CYTOCHROME C SUBUNIT"/>
    <property type="match status" value="1"/>
</dbReference>
<keyword evidence="7 17" id="KW-0679">Respiratory chain</keyword>
<dbReference type="InterPro" id="IPR050597">
    <property type="entry name" value="Cytochrome_c_Oxidase_Subunit"/>
</dbReference>
<keyword evidence="8 17" id="KW-0812">Transmembrane</keyword>
<comment type="subunit">
    <text evidence="17">The cytochrome bc1 complex is composed of a cytochrome b (QcrB), the Rieske iron-sulfur protein (QcrA) and a diheme cytochrome c (QcrC) subunit.</text>
</comment>
<evidence type="ECO:0000256" key="15">
    <source>
        <dbReference type="ARBA" id="ARBA00023136"/>
    </source>
</evidence>
<evidence type="ECO:0000256" key="11">
    <source>
        <dbReference type="ARBA" id="ARBA00022967"/>
    </source>
</evidence>
<evidence type="ECO:0000313" key="20">
    <source>
        <dbReference type="EMBL" id="WTY38720.1"/>
    </source>
</evidence>
<evidence type="ECO:0000256" key="6">
    <source>
        <dbReference type="ARBA" id="ARBA00022617"/>
    </source>
</evidence>
<dbReference type="GeneID" id="91375227"/>
<keyword evidence="15 17" id="KW-0472">Membrane</keyword>
<evidence type="ECO:0000256" key="12">
    <source>
        <dbReference type="ARBA" id="ARBA00022982"/>
    </source>
</evidence>
<protein>
    <recommendedName>
        <fullName evidence="3 17">Cytochrome bc1 complex cytochrome c subunit</fullName>
        <ecNumber evidence="2 17">7.1.1.8</ecNumber>
    </recommendedName>
</protein>
<keyword evidence="11 17" id="KW-1278">Translocase</keyword>
<evidence type="ECO:0000256" key="18">
    <source>
        <dbReference type="SAM" id="MobiDB-lite"/>
    </source>
</evidence>
<evidence type="ECO:0000256" key="2">
    <source>
        <dbReference type="ARBA" id="ARBA00012951"/>
    </source>
</evidence>
<dbReference type="Pfam" id="PF00034">
    <property type="entry name" value="Cytochrom_C"/>
    <property type="match status" value="1"/>
</dbReference>
<proteinExistence type="predicted"/>
<keyword evidence="21" id="KW-1185">Reference proteome</keyword>
<dbReference type="Gene3D" id="1.10.760.10">
    <property type="entry name" value="Cytochrome c-like domain"/>
    <property type="match status" value="2"/>
</dbReference>
<comment type="subcellular location">
    <subcellularLocation>
        <location evidence="1 17">Cell membrane</location>
        <topology evidence="1 17">Multi-pass membrane protein</topology>
    </subcellularLocation>
</comment>
<evidence type="ECO:0000256" key="10">
    <source>
        <dbReference type="ARBA" id="ARBA00022737"/>
    </source>
</evidence>
<evidence type="ECO:0000313" key="21">
    <source>
        <dbReference type="Proteomes" id="UP001621418"/>
    </source>
</evidence>
<keyword evidence="6 17" id="KW-0349">Heme</keyword>
<name>A0ABZ1NFS0_9NOCA</name>
<evidence type="ECO:0000256" key="4">
    <source>
        <dbReference type="ARBA" id="ARBA00022448"/>
    </source>
</evidence>
<dbReference type="PROSITE" id="PS51007">
    <property type="entry name" value="CYTC"/>
    <property type="match status" value="2"/>
</dbReference>
<dbReference type="Pfam" id="PF13442">
    <property type="entry name" value="Cytochrome_CBB3"/>
    <property type="match status" value="1"/>
</dbReference>
<organism evidence="20 21">
    <name type="scientific">Nocardia salmonicida</name>
    <dbReference type="NCBI Taxonomy" id="53431"/>
    <lineage>
        <taxon>Bacteria</taxon>
        <taxon>Bacillati</taxon>
        <taxon>Actinomycetota</taxon>
        <taxon>Actinomycetes</taxon>
        <taxon>Mycobacteriales</taxon>
        <taxon>Nocardiaceae</taxon>
        <taxon>Nocardia</taxon>
    </lineage>
</organism>
<evidence type="ECO:0000256" key="7">
    <source>
        <dbReference type="ARBA" id="ARBA00022660"/>
    </source>
</evidence>
<dbReference type="EC" id="7.1.1.8" evidence="2 17"/>
<dbReference type="EMBL" id="CP109527">
    <property type="protein sequence ID" value="WTY38720.1"/>
    <property type="molecule type" value="Genomic_DNA"/>
</dbReference>
<dbReference type="InterPro" id="IPR036909">
    <property type="entry name" value="Cyt_c-like_dom_sf"/>
</dbReference>
<keyword evidence="14 17" id="KW-0408">Iron</keyword>
<evidence type="ECO:0000256" key="5">
    <source>
        <dbReference type="ARBA" id="ARBA00022475"/>
    </source>
</evidence>
<accession>A0ABZ1NFS0</accession>
<feature type="transmembrane region" description="Helical" evidence="17">
    <location>
        <begin position="269"/>
        <end position="287"/>
    </location>
</feature>
<feature type="domain" description="Cytochrome c" evidence="19">
    <location>
        <begin position="70"/>
        <end position="150"/>
    </location>
</feature>
<keyword evidence="13 17" id="KW-1133">Transmembrane helix</keyword>
<keyword evidence="5 17" id="KW-1003">Cell membrane</keyword>
<feature type="transmembrane region" description="Helical" evidence="17">
    <location>
        <begin position="35"/>
        <end position="55"/>
    </location>
</feature>
<dbReference type="PANTHER" id="PTHR33751">
    <property type="entry name" value="CBB3-TYPE CYTOCHROME C OXIDASE SUBUNIT FIXP"/>
    <property type="match status" value="1"/>
</dbReference>
<evidence type="ECO:0000256" key="13">
    <source>
        <dbReference type="ARBA" id="ARBA00022989"/>
    </source>
</evidence>
<dbReference type="RefSeq" id="WP_169812834.1">
    <property type="nucleotide sequence ID" value="NZ_CP108014.1"/>
</dbReference>
<feature type="domain" description="Cytochrome c" evidence="19">
    <location>
        <begin position="171"/>
        <end position="249"/>
    </location>
</feature>
<evidence type="ECO:0000256" key="1">
    <source>
        <dbReference type="ARBA" id="ARBA00004651"/>
    </source>
</evidence>
<dbReference type="Proteomes" id="UP001621418">
    <property type="component" value="Chromosome"/>
</dbReference>
<sequence length="290" mass="30119">MSSSPPSAQEPAGPGAGQDAQAAKARKQRRARRRIAGALALMIGLVGAGFLATALTPQAQVATAHEDQSALIREGKQLYETSCVTCHGANLQGVADRGPSLIGVGEAAVYFQVSSGRMPMAVNGAQAIRKPEKFDAHQTDAIGAFVAANGGGPSVIRDANGEIAQESLRGDDIARGSELFRMNCASCHNFTGRGGALSGGKFAPPLAEANEQQIYDAMITGPQNMPKFSDRQLTPEEKRDIVAYVKNSAEEKSPGGWDLGGFGPATEGLAIWVIGITAVVGAAMWIGSRS</sequence>